<gene>
    <name evidence="10" type="ORF">SAMN04488085_10766</name>
</gene>
<feature type="domain" description="SHOCT" evidence="8">
    <location>
        <begin position="116"/>
        <end position="143"/>
    </location>
</feature>
<organism evidence="10 11">
    <name type="scientific">Geodermatophilus ruber</name>
    <dbReference type="NCBI Taxonomy" id="504800"/>
    <lineage>
        <taxon>Bacteria</taxon>
        <taxon>Bacillati</taxon>
        <taxon>Actinomycetota</taxon>
        <taxon>Actinomycetes</taxon>
        <taxon>Geodermatophilales</taxon>
        <taxon>Geodermatophilaceae</taxon>
        <taxon>Geodermatophilus</taxon>
    </lineage>
</organism>
<evidence type="ECO:0000256" key="7">
    <source>
        <dbReference type="SAM" id="Phobius"/>
    </source>
</evidence>
<dbReference type="Proteomes" id="UP000199152">
    <property type="component" value="Unassembled WGS sequence"/>
</dbReference>
<dbReference type="EMBL" id="FOSW01000007">
    <property type="protein sequence ID" value="SFL15105.1"/>
    <property type="molecule type" value="Genomic_DNA"/>
</dbReference>
<evidence type="ECO:0000313" key="11">
    <source>
        <dbReference type="Proteomes" id="UP000199152"/>
    </source>
</evidence>
<evidence type="ECO:0000256" key="4">
    <source>
        <dbReference type="ARBA" id="ARBA00022989"/>
    </source>
</evidence>
<keyword evidence="4 7" id="KW-1133">Transmembrane helix</keyword>
<dbReference type="InterPro" id="IPR018649">
    <property type="entry name" value="SHOCT"/>
</dbReference>
<evidence type="ECO:0000256" key="2">
    <source>
        <dbReference type="ARBA" id="ARBA00022475"/>
    </source>
</evidence>
<dbReference type="RefSeq" id="WP_091324961.1">
    <property type="nucleotide sequence ID" value="NZ_FOSW01000007.1"/>
</dbReference>
<evidence type="ECO:0000259" key="9">
    <source>
        <dbReference type="Pfam" id="PF13396"/>
    </source>
</evidence>
<protein>
    <submittedName>
        <fullName evidence="10">Phospholipase_D-nuclease N-terminal</fullName>
    </submittedName>
</protein>
<feature type="region of interest" description="Disordered" evidence="6">
    <location>
        <begin position="92"/>
        <end position="112"/>
    </location>
</feature>
<feature type="compositionally biased region" description="Low complexity" evidence="6">
    <location>
        <begin position="92"/>
        <end position="104"/>
    </location>
</feature>
<comment type="subcellular location">
    <subcellularLocation>
        <location evidence="1">Cell membrane</location>
        <topology evidence="1">Multi-pass membrane protein</topology>
    </subcellularLocation>
</comment>
<reference evidence="10 11" key="1">
    <citation type="submission" date="2016-10" db="EMBL/GenBank/DDBJ databases">
        <authorList>
            <person name="de Groot N.N."/>
        </authorList>
    </citation>
    <scope>NUCLEOTIDE SEQUENCE [LARGE SCALE GENOMIC DNA]</scope>
    <source>
        <strain evidence="10 11">DSM 45317</strain>
    </source>
</reference>
<dbReference type="STRING" id="504800.SAMN04488085_10766"/>
<accession>A0A1I4FAV9</accession>
<dbReference type="Pfam" id="PF09851">
    <property type="entry name" value="SHOCT"/>
    <property type="match status" value="1"/>
</dbReference>
<evidence type="ECO:0000256" key="3">
    <source>
        <dbReference type="ARBA" id="ARBA00022692"/>
    </source>
</evidence>
<keyword evidence="5 7" id="KW-0472">Membrane</keyword>
<dbReference type="InParanoid" id="A0A1I4FAV9"/>
<dbReference type="Pfam" id="PF13396">
    <property type="entry name" value="PLDc_N"/>
    <property type="match status" value="1"/>
</dbReference>
<dbReference type="GO" id="GO:0005886">
    <property type="term" value="C:plasma membrane"/>
    <property type="evidence" value="ECO:0007669"/>
    <property type="project" value="UniProtKB-SubCell"/>
</dbReference>
<evidence type="ECO:0000256" key="6">
    <source>
        <dbReference type="SAM" id="MobiDB-lite"/>
    </source>
</evidence>
<evidence type="ECO:0000259" key="8">
    <source>
        <dbReference type="Pfam" id="PF09851"/>
    </source>
</evidence>
<keyword evidence="11" id="KW-1185">Reference proteome</keyword>
<feature type="transmembrane region" description="Helical" evidence="7">
    <location>
        <begin position="44"/>
        <end position="63"/>
    </location>
</feature>
<proteinExistence type="predicted"/>
<feature type="transmembrane region" description="Helical" evidence="7">
    <location>
        <begin position="12"/>
        <end position="32"/>
    </location>
</feature>
<dbReference type="AlphaFoldDB" id="A0A1I4FAV9"/>
<evidence type="ECO:0000256" key="5">
    <source>
        <dbReference type="ARBA" id="ARBA00023136"/>
    </source>
</evidence>
<keyword evidence="2" id="KW-1003">Cell membrane</keyword>
<sequence length="145" mass="16157">MDYPLLDVMWSMFVFFGWILWIWLLIVVYTDVFRRQDIGGWAKAGWVVLTLFLPLIGVFVYLITQGRSMGERNEAQARAQRAAMDDYIRSVAGTGETAPGTTPASRATPSNGDGADQLMKAKSLLDSGAITADEYEVMKRRLLSA</sequence>
<dbReference type="InterPro" id="IPR027379">
    <property type="entry name" value="CLS_N"/>
</dbReference>
<feature type="domain" description="Cardiolipin synthase N-terminal" evidence="9">
    <location>
        <begin position="19"/>
        <end position="63"/>
    </location>
</feature>
<name>A0A1I4FAV9_9ACTN</name>
<keyword evidence="3 7" id="KW-0812">Transmembrane</keyword>
<evidence type="ECO:0000313" key="10">
    <source>
        <dbReference type="EMBL" id="SFL15105.1"/>
    </source>
</evidence>
<dbReference type="OrthoDB" id="7596142at2"/>
<evidence type="ECO:0000256" key="1">
    <source>
        <dbReference type="ARBA" id="ARBA00004651"/>
    </source>
</evidence>